<dbReference type="Gene3D" id="3.40.50.10490">
    <property type="entry name" value="Glucose-6-phosphate isomerase like protein, domain 1"/>
    <property type="match status" value="1"/>
</dbReference>
<dbReference type="RefSeq" id="WP_129077455.1">
    <property type="nucleotide sequence ID" value="NZ_QOUX01000023.1"/>
</dbReference>
<dbReference type="GO" id="GO:0097367">
    <property type="term" value="F:carbohydrate derivative binding"/>
    <property type="evidence" value="ECO:0007669"/>
    <property type="project" value="InterPro"/>
</dbReference>
<dbReference type="Pfam" id="PF01380">
    <property type="entry name" value="SIS"/>
    <property type="match status" value="1"/>
</dbReference>
<evidence type="ECO:0000256" key="2">
    <source>
        <dbReference type="ARBA" id="ARBA00023125"/>
    </source>
</evidence>
<keyword evidence="1" id="KW-0805">Transcription regulation</keyword>
<dbReference type="PROSITE" id="PS51071">
    <property type="entry name" value="HTH_RPIR"/>
    <property type="match status" value="1"/>
</dbReference>
<organism evidence="6 7">
    <name type="scientific">Anaerobacillus alkaliphilus</name>
    <dbReference type="NCBI Taxonomy" id="1548597"/>
    <lineage>
        <taxon>Bacteria</taxon>
        <taxon>Bacillati</taxon>
        <taxon>Bacillota</taxon>
        <taxon>Bacilli</taxon>
        <taxon>Bacillales</taxon>
        <taxon>Bacillaceae</taxon>
        <taxon>Anaerobacillus</taxon>
    </lineage>
</organism>
<dbReference type="InterPro" id="IPR047640">
    <property type="entry name" value="RpiR-like"/>
</dbReference>
<proteinExistence type="predicted"/>
<evidence type="ECO:0000256" key="3">
    <source>
        <dbReference type="ARBA" id="ARBA00023163"/>
    </source>
</evidence>
<dbReference type="PANTHER" id="PTHR30514">
    <property type="entry name" value="GLUCOKINASE"/>
    <property type="match status" value="1"/>
</dbReference>
<dbReference type="GO" id="GO:0003700">
    <property type="term" value="F:DNA-binding transcription factor activity"/>
    <property type="evidence" value="ECO:0007669"/>
    <property type="project" value="InterPro"/>
</dbReference>
<dbReference type="OrthoDB" id="370421at2"/>
<dbReference type="Gene3D" id="1.10.10.10">
    <property type="entry name" value="Winged helix-like DNA-binding domain superfamily/Winged helix DNA-binding domain"/>
    <property type="match status" value="1"/>
</dbReference>
<dbReference type="GO" id="GO:1901135">
    <property type="term" value="P:carbohydrate derivative metabolic process"/>
    <property type="evidence" value="ECO:0007669"/>
    <property type="project" value="InterPro"/>
</dbReference>
<gene>
    <name evidence="6" type="ORF">DS745_06085</name>
</gene>
<dbReference type="AlphaFoldDB" id="A0A4Q0VXQ8"/>
<dbReference type="InterPro" id="IPR035472">
    <property type="entry name" value="RpiR-like_SIS"/>
</dbReference>
<feature type="domain" description="SIS" evidence="5">
    <location>
        <begin position="116"/>
        <end position="257"/>
    </location>
</feature>
<name>A0A4Q0VXQ8_9BACI</name>
<keyword evidence="3" id="KW-0804">Transcription</keyword>
<dbReference type="GO" id="GO:0003677">
    <property type="term" value="F:DNA binding"/>
    <property type="evidence" value="ECO:0007669"/>
    <property type="project" value="UniProtKB-KW"/>
</dbReference>
<dbReference type="InterPro" id="IPR009057">
    <property type="entry name" value="Homeodomain-like_sf"/>
</dbReference>
<dbReference type="SUPFAM" id="SSF53697">
    <property type="entry name" value="SIS domain"/>
    <property type="match status" value="1"/>
</dbReference>
<evidence type="ECO:0000256" key="1">
    <source>
        <dbReference type="ARBA" id="ARBA00023015"/>
    </source>
</evidence>
<keyword evidence="2" id="KW-0238">DNA-binding</keyword>
<comment type="caution">
    <text evidence="6">The sequence shown here is derived from an EMBL/GenBank/DDBJ whole genome shotgun (WGS) entry which is preliminary data.</text>
</comment>
<evidence type="ECO:0000259" key="5">
    <source>
        <dbReference type="PROSITE" id="PS51464"/>
    </source>
</evidence>
<dbReference type="EMBL" id="QOUX01000023">
    <property type="protein sequence ID" value="RXJ02538.1"/>
    <property type="molecule type" value="Genomic_DNA"/>
</dbReference>
<evidence type="ECO:0000313" key="7">
    <source>
        <dbReference type="Proteomes" id="UP000290649"/>
    </source>
</evidence>
<dbReference type="Pfam" id="PF01418">
    <property type="entry name" value="HTH_6"/>
    <property type="match status" value="1"/>
</dbReference>
<evidence type="ECO:0000313" key="6">
    <source>
        <dbReference type="EMBL" id="RXJ02538.1"/>
    </source>
</evidence>
<dbReference type="PANTHER" id="PTHR30514:SF10">
    <property type="entry name" value="MURR_RPIR FAMILY TRANSCRIPTIONAL REGULATOR"/>
    <property type="match status" value="1"/>
</dbReference>
<dbReference type="SUPFAM" id="SSF46689">
    <property type="entry name" value="Homeodomain-like"/>
    <property type="match status" value="1"/>
</dbReference>
<dbReference type="InterPro" id="IPR046348">
    <property type="entry name" value="SIS_dom_sf"/>
</dbReference>
<protein>
    <submittedName>
        <fullName evidence="6">MurR/RpiR family transcriptional regulator</fullName>
    </submittedName>
</protein>
<dbReference type="InterPro" id="IPR000281">
    <property type="entry name" value="HTH_RpiR"/>
</dbReference>
<keyword evidence="7" id="KW-1185">Reference proteome</keyword>
<dbReference type="InterPro" id="IPR001347">
    <property type="entry name" value="SIS_dom"/>
</dbReference>
<feature type="domain" description="HTH rpiR-type" evidence="4">
    <location>
        <begin position="1"/>
        <end position="72"/>
    </location>
</feature>
<dbReference type="InterPro" id="IPR036388">
    <property type="entry name" value="WH-like_DNA-bd_sf"/>
</dbReference>
<evidence type="ECO:0000259" key="4">
    <source>
        <dbReference type="PROSITE" id="PS51071"/>
    </source>
</evidence>
<accession>A0A4Q0VXQ8</accession>
<dbReference type="PROSITE" id="PS51464">
    <property type="entry name" value="SIS"/>
    <property type="match status" value="1"/>
</dbReference>
<dbReference type="Proteomes" id="UP000290649">
    <property type="component" value="Unassembled WGS sequence"/>
</dbReference>
<sequence>MLREMVNKLPASEKKIAEFIIESPQEAISYTAQELGERSQTSGAAVIRLCKSLGLNGLQELKLRVAGDLQKTYEVGYRDISPNEPLESILKKMTTNSIQALSETADIINFEELQKAADALFHARSIHFFGVGSSAIIAQDAQQKFLRINKHVTTFSDVHMAAMLAANATEEDVVFGISFSGKTTEVTKVLELANQTGAKTISLTSYGQSPVSNRASINLFSSASRESVFRSGATSSRLAQLHVIDILFMSVATMQYEESIERLDQTRAAIDFIQGNEEKNKGSKK</sequence>
<reference evidence="6 7" key="1">
    <citation type="journal article" date="2019" name="Int. J. Syst. Evol. Microbiol.">
        <title>Anaerobacillus alkaliphilus sp. nov., a novel alkaliphilic and moderately halophilic bacterium.</title>
        <authorList>
            <person name="Borsodi A.K."/>
            <person name="Aszalos J.M."/>
            <person name="Bihari P."/>
            <person name="Nagy I."/>
            <person name="Schumann P."/>
            <person name="Sproer C."/>
            <person name="Kovacs A.L."/>
            <person name="Boka K."/>
            <person name="Dobosy P."/>
            <person name="Ovari M."/>
            <person name="Szili-Kovacs T."/>
            <person name="Toth E."/>
        </authorList>
    </citation>
    <scope>NUCLEOTIDE SEQUENCE [LARGE SCALE GENOMIC DNA]</scope>
    <source>
        <strain evidence="6 7">B16-10</strain>
    </source>
</reference>
<dbReference type="CDD" id="cd05013">
    <property type="entry name" value="SIS_RpiR"/>
    <property type="match status" value="1"/>
</dbReference>